<sequence length="214" mass="23691">MRSVKQKLSLVLVLALLVNMLLPGMGAFAAETNNFVVPGSGEQILISPDTSNWGEQTSTPQSNGNSSSQVNSNKEEAVANQILDSINNQQNVVQNDSNNVETQFWGQLLKKAAEFALKKLGPKVKDEVWPAVKSKLDDIMAKYNDLSINGPSKGEQVFEIVSKKHGAVFRLDATLLKKYDGYYLYVHYHTPPDMSKHHDIATVYIGKNKPPGYR</sequence>
<accession>A0A2C6ME78</accession>
<feature type="signal peptide" evidence="2">
    <location>
        <begin position="1"/>
        <end position="29"/>
    </location>
</feature>
<keyword evidence="4" id="KW-1185">Reference proteome</keyword>
<comment type="caution">
    <text evidence="3">The sequence shown here is derived from an EMBL/GenBank/DDBJ whole genome shotgun (WGS) entry which is preliminary data.</text>
</comment>
<keyword evidence="2" id="KW-0732">Signal</keyword>
<name>A0A2C6ME78_9FIRM</name>
<evidence type="ECO:0000313" key="4">
    <source>
        <dbReference type="Proteomes" id="UP000222564"/>
    </source>
</evidence>
<gene>
    <name evidence="3" type="ORF">P378_14675</name>
</gene>
<dbReference type="EMBL" id="AWQQ01000088">
    <property type="protein sequence ID" value="PHJ37616.1"/>
    <property type="molecule type" value="Genomic_DNA"/>
</dbReference>
<feature type="chain" id="PRO_5012587014" evidence="2">
    <location>
        <begin position="30"/>
        <end position="214"/>
    </location>
</feature>
<reference evidence="3 4" key="1">
    <citation type="submission" date="2013-09" db="EMBL/GenBank/DDBJ databases">
        <title>Biodegradation of hydrocarbons in the deep terrestrial subsurface : characterization of a microbial consortium composed of two Desulfotomaculum species originating from a deep geological formation.</title>
        <authorList>
            <person name="Aullo T."/>
            <person name="Berlendis S."/>
            <person name="Lascourreges J.-F."/>
            <person name="Dessort D."/>
            <person name="Saint-Laurent S."/>
            <person name="Schraauwers B."/>
            <person name="Mas J."/>
            <person name="Magot M."/>
            <person name="Ranchou-Peyruse A."/>
        </authorList>
    </citation>
    <scope>NUCLEOTIDE SEQUENCE [LARGE SCALE GENOMIC DNA]</scope>
    <source>
        <strain evidence="3 4">Bs107</strain>
    </source>
</reference>
<evidence type="ECO:0000256" key="1">
    <source>
        <dbReference type="SAM" id="MobiDB-lite"/>
    </source>
</evidence>
<dbReference type="Proteomes" id="UP000222564">
    <property type="component" value="Unassembled WGS sequence"/>
</dbReference>
<feature type="region of interest" description="Disordered" evidence="1">
    <location>
        <begin position="47"/>
        <end position="74"/>
    </location>
</feature>
<evidence type="ECO:0000313" key="3">
    <source>
        <dbReference type="EMBL" id="PHJ37616.1"/>
    </source>
</evidence>
<evidence type="ECO:0000256" key="2">
    <source>
        <dbReference type="SAM" id="SignalP"/>
    </source>
</evidence>
<dbReference type="Pfam" id="PF14005">
    <property type="entry name" value="YpjP"/>
    <property type="match status" value="1"/>
</dbReference>
<proteinExistence type="predicted"/>
<organism evidence="3 4">
    <name type="scientific">Desulforamulus profundi</name>
    <dbReference type="NCBI Taxonomy" id="1383067"/>
    <lineage>
        <taxon>Bacteria</taxon>
        <taxon>Bacillati</taxon>
        <taxon>Bacillota</taxon>
        <taxon>Clostridia</taxon>
        <taxon>Eubacteriales</taxon>
        <taxon>Peptococcaceae</taxon>
        <taxon>Desulforamulus</taxon>
    </lineage>
</organism>
<feature type="compositionally biased region" description="Low complexity" evidence="1">
    <location>
        <begin position="61"/>
        <end position="72"/>
    </location>
</feature>
<dbReference type="RefSeq" id="WP_099083558.1">
    <property type="nucleotide sequence ID" value="NZ_AWQQ01000088.1"/>
</dbReference>
<feature type="compositionally biased region" description="Polar residues" evidence="1">
    <location>
        <begin position="48"/>
        <end position="60"/>
    </location>
</feature>
<protein>
    <submittedName>
        <fullName evidence="3">Uncharacterized protein</fullName>
    </submittedName>
</protein>
<dbReference type="InterPro" id="IPR025616">
    <property type="entry name" value="YpjP"/>
</dbReference>
<dbReference type="AlphaFoldDB" id="A0A2C6ME78"/>